<evidence type="ECO:0000313" key="3">
    <source>
        <dbReference type="Proteomes" id="UP001187531"/>
    </source>
</evidence>
<accession>A0AA88KTN2</accession>
<dbReference type="PANTHER" id="PTHR12150:SF13">
    <property type="entry name" value="METHYLTRANSFERASE C9ORF114-RELATED"/>
    <property type="match status" value="1"/>
</dbReference>
<dbReference type="CDD" id="cd18086">
    <property type="entry name" value="HsC9orf114-like"/>
    <property type="match status" value="1"/>
</dbReference>
<dbReference type="EMBL" id="JAVRJZ010000020">
    <property type="protein sequence ID" value="KAK2706318.1"/>
    <property type="molecule type" value="Genomic_DNA"/>
</dbReference>
<evidence type="ECO:0000256" key="1">
    <source>
        <dbReference type="ARBA" id="ARBA00009841"/>
    </source>
</evidence>
<dbReference type="InterPro" id="IPR029026">
    <property type="entry name" value="tRNA_m1G_MTases_N"/>
</dbReference>
<reference evidence="2" key="1">
    <citation type="submission" date="2023-07" db="EMBL/GenBank/DDBJ databases">
        <title>Chromosome-level genome assembly of Artemia franciscana.</title>
        <authorList>
            <person name="Jo E."/>
        </authorList>
    </citation>
    <scope>NUCLEOTIDE SEQUENCE</scope>
    <source>
        <tissue evidence="2">Whole body</tissue>
    </source>
</reference>
<protein>
    <submittedName>
        <fullName evidence="2">Uncharacterized protein</fullName>
    </submittedName>
</protein>
<dbReference type="EMBL" id="JAVRJZ010000020">
    <property type="protein sequence ID" value="KAK2706319.1"/>
    <property type="molecule type" value="Genomic_DNA"/>
</dbReference>
<dbReference type="InterPro" id="IPR029028">
    <property type="entry name" value="Alpha/beta_knot_MTases"/>
</dbReference>
<dbReference type="SUPFAM" id="SSF75217">
    <property type="entry name" value="alpha/beta knot"/>
    <property type="match status" value="1"/>
</dbReference>
<dbReference type="Gene3D" id="2.40.50.140">
    <property type="entry name" value="Nucleic acid-binding proteins"/>
    <property type="match status" value="1"/>
</dbReference>
<name>A0AA88KTN2_ARTSF</name>
<dbReference type="Proteomes" id="UP001187531">
    <property type="component" value="Unassembled WGS sequence"/>
</dbReference>
<comment type="caution">
    <text evidence="2">The sequence shown here is derived from an EMBL/GenBank/DDBJ whole genome shotgun (WGS) entry which is preliminary data.</text>
</comment>
<evidence type="ECO:0000313" key="2">
    <source>
        <dbReference type="EMBL" id="KAK2706318.1"/>
    </source>
</evidence>
<dbReference type="Pfam" id="PF02598">
    <property type="entry name" value="Methyltrn_RNA_3"/>
    <property type="match status" value="1"/>
</dbReference>
<dbReference type="Gene3D" id="3.40.1280.10">
    <property type="match status" value="1"/>
</dbReference>
<dbReference type="InterPro" id="IPR012340">
    <property type="entry name" value="NA-bd_OB-fold"/>
</dbReference>
<dbReference type="AlphaFoldDB" id="A0AA88KTN2"/>
<gene>
    <name evidence="2" type="ORF">QYM36_016376</name>
</gene>
<sequence length="291" mass="32850">MHKKRDWTLSLAFPCTVIKDVAGQDMKSYICGQIGRALAVFNVNEVIVYDPNNKTQGFAENEGKSHTSCDLSFIVHILQYIECPQYLRKYLFPMHEDLKYIGLVNPLDVPHHLRRNEVSEYREGVVVSVSNSVSFVDIGCQKHAKVPMILPEKTRVTLKLDAQAKGNYVGHPVDPAEPRLKNSYWGFDVRAATSLSEVFTNSPFGSYDQIIGFSKVGDRVTKINVSNSQHLLLFIDINGELLDQLKLDADLQLESPKAIFSEFVNPLINLKNSSEVTIDEYLFSVLSKLRL</sequence>
<keyword evidence="3" id="KW-1185">Reference proteome</keyword>
<organism evidence="2 3">
    <name type="scientific">Artemia franciscana</name>
    <name type="common">Brine shrimp</name>
    <name type="synonym">Artemia sanfranciscana</name>
    <dbReference type="NCBI Taxonomy" id="6661"/>
    <lineage>
        <taxon>Eukaryota</taxon>
        <taxon>Metazoa</taxon>
        <taxon>Ecdysozoa</taxon>
        <taxon>Arthropoda</taxon>
        <taxon>Crustacea</taxon>
        <taxon>Branchiopoda</taxon>
        <taxon>Anostraca</taxon>
        <taxon>Artemiidae</taxon>
        <taxon>Artemia</taxon>
    </lineage>
</organism>
<comment type="similarity">
    <text evidence="1">Belongs to the class IV-like SAM-binding methyltransferase superfamily.</text>
</comment>
<dbReference type="PANTHER" id="PTHR12150">
    <property type="entry name" value="CLASS IV SAM-BINDING METHYLTRANSFERASE-RELATED"/>
    <property type="match status" value="1"/>
</dbReference>
<dbReference type="SUPFAM" id="SSF50249">
    <property type="entry name" value="Nucleic acid-binding proteins"/>
    <property type="match status" value="1"/>
</dbReference>
<dbReference type="EMBL" id="JAVRJZ010000020">
    <property type="protein sequence ID" value="KAK2706317.1"/>
    <property type="molecule type" value="Genomic_DNA"/>
</dbReference>
<proteinExistence type="inferred from homology"/>
<dbReference type="InterPro" id="IPR003750">
    <property type="entry name" value="Put_MeTrfase-C9orf114-like"/>
</dbReference>